<keyword evidence="1" id="KW-1133">Transmembrane helix</keyword>
<keyword evidence="2" id="KW-1185">Reference proteome</keyword>
<organism evidence="2 3">
    <name type="scientific">Ditylenchus dipsaci</name>
    <dbReference type="NCBI Taxonomy" id="166011"/>
    <lineage>
        <taxon>Eukaryota</taxon>
        <taxon>Metazoa</taxon>
        <taxon>Ecdysozoa</taxon>
        <taxon>Nematoda</taxon>
        <taxon>Chromadorea</taxon>
        <taxon>Rhabditida</taxon>
        <taxon>Tylenchina</taxon>
        <taxon>Tylenchomorpha</taxon>
        <taxon>Sphaerularioidea</taxon>
        <taxon>Anguinidae</taxon>
        <taxon>Anguininae</taxon>
        <taxon>Ditylenchus</taxon>
    </lineage>
</organism>
<accession>A0A915EU91</accession>
<reference evidence="3" key="1">
    <citation type="submission" date="2022-11" db="UniProtKB">
        <authorList>
            <consortium name="WormBaseParasite"/>
        </authorList>
    </citation>
    <scope>IDENTIFICATION</scope>
</reference>
<protein>
    <submittedName>
        <fullName evidence="3">Uncharacterized protein</fullName>
    </submittedName>
</protein>
<proteinExistence type="predicted"/>
<keyword evidence="1" id="KW-0472">Membrane</keyword>
<feature type="transmembrane region" description="Helical" evidence="1">
    <location>
        <begin position="32"/>
        <end position="51"/>
    </location>
</feature>
<evidence type="ECO:0000256" key="1">
    <source>
        <dbReference type="SAM" id="Phobius"/>
    </source>
</evidence>
<dbReference type="WBParaSite" id="jg9042">
    <property type="protein sequence ID" value="jg9042"/>
    <property type="gene ID" value="jg9042"/>
</dbReference>
<sequence length="78" mass="9139">MLLFTFRYCQTVDNWFYRTIFLQKKVNLMCNYLAIFGPVCLAIGAANSLIASSQEMIDWMKTVNKQVYVKMQGRMLLD</sequence>
<name>A0A915EU91_9BILA</name>
<keyword evidence="1" id="KW-0812">Transmembrane</keyword>
<evidence type="ECO:0000313" key="3">
    <source>
        <dbReference type="WBParaSite" id="jg9042"/>
    </source>
</evidence>
<dbReference type="Proteomes" id="UP000887574">
    <property type="component" value="Unplaced"/>
</dbReference>
<dbReference type="AlphaFoldDB" id="A0A915EU91"/>
<evidence type="ECO:0000313" key="2">
    <source>
        <dbReference type="Proteomes" id="UP000887574"/>
    </source>
</evidence>